<dbReference type="Pfam" id="PF01478">
    <property type="entry name" value="Peptidase_A24"/>
    <property type="match status" value="1"/>
</dbReference>
<evidence type="ECO:0000259" key="7">
    <source>
        <dbReference type="Pfam" id="PF01478"/>
    </source>
</evidence>
<organism evidence="8">
    <name type="scientific">hydrothermal vent metagenome</name>
    <dbReference type="NCBI Taxonomy" id="652676"/>
    <lineage>
        <taxon>unclassified sequences</taxon>
        <taxon>metagenomes</taxon>
        <taxon>ecological metagenomes</taxon>
    </lineage>
</organism>
<comment type="subcellular location">
    <subcellularLocation>
        <location evidence="1">Cell membrane</location>
        <topology evidence="1">Multi-pass membrane protein</topology>
    </subcellularLocation>
</comment>
<dbReference type="EMBL" id="UOEM01000060">
    <property type="protein sequence ID" value="VAW13261.1"/>
    <property type="molecule type" value="Genomic_DNA"/>
</dbReference>
<dbReference type="Gene3D" id="1.20.120.1220">
    <property type="match status" value="1"/>
</dbReference>
<evidence type="ECO:0000256" key="3">
    <source>
        <dbReference type="ARBA" id="ARBA00022692"/>
    </source>
</evidence>
<sequence>MPNVEMFYFAALLFVFPATVIYAGATDLVTMTISNRLTMGLVAAFVVLAVWSGMPLALIGNHVLAGGVALAVGVVFFARGWIGGGDAKLCAATALWIGWDLLFEYVLVSTVLGGLLTLGILMFRATPISMTVLRMDWLARLHYRDTGIPYGISLAAAGLMVYTKSFWFQGAWG</sequence>
<keyword evidence="5 6" id="KW-0472">Membrane</keyword>
<proteinExistence type="predicted"/>
<dbReference type="PANTHER" id="PTHR36506:SF1">
    <property type="entry name" value="PREFLAGELLIN PEPTIDASE"/>
    <property type="match status" value="1"/>
</dbReference>
<evidence type="ECO:0000313" key="8">
    <source>
        <dbReference type="EMBL" id="VAW13261.1"/>
    </source>
</evidence>
<gene>
    <name evidence="8" type="ORF">MNBD_ALPHA09-848</name>
</gene>
<dbReference type="InterPro" id="IPR052218">
    <property type="entry name" value="Preflagellin_Peptidase"/>
</dbReference>
<keyword evidence="2" id="KW-1003">Cell membrane</keyword>
<evidence type="ECO:0000256" key="1">
    <source>
        <dbReference type="ARBA" id="ARBA00004651"/>
    </source>
</evidence>
<protein>
    <submittedName>
        <fullName evidence="8">Type IV prepilin peptidase TadV/CpaA</fullName>
    </submittedName>
</protein>
<accession>A0A3B0T3D4</accession>
<feature type="domain" description="Prepilin type IV endopeptidase peptidase" evidence="7">
    <location>
        <begin position="14"/>
        <end position="118"/>
    </location>
</feature>
<evidence type="ECO:0000256" key="4">
    <source>
        <dbReference type="ARBA" id="ARBA00022989"/>
    </source>
</evidence>
<dbReference type="GO" id="GO:0004190">
    <property type="term" value="F:aspartic-type endopeptidase activity"/>
    <property type="evidence" value="ECO:0007669"/>
    <property type="project" value="InterPro"/>
</dbReference>
<feature type="transmembrane region" description="Helical" evidence="6">
    <location>
        <begin position="147"/>
        <end position="167"/>
    </location>
</feature>
<dbReference type="GO" id="GO:0005886">
    <property type="term" value="C:plasma membrane"/>
    <property type="evidence" value="ECO:0007669"/>
    <property type="project" value="UniProtKB-SubCell"/>
</dbReference>
<evidence type="ECO:0000256" key="2">
    <source>
        <dbReference type="ARBA" id="ARBA00022475"/>
    </source>
</evidence>
<feature type="transmembrane region" description="Helical" evidence="6">
    <location>
        <begin position="102"/>
        <end position="126"/>
    </location>
</feature>
<dbReference type="AlphaFoldDB" id="A0A3B0T3D4"/>
<name>A0A3B0T3D4_9ZZZZ</name>
<evidence type="ECO:0000256" key="5">
    <source>
        <dbReference type="ARBA" id="ARBA00023136"/>
    </source>
</evidence>
<keyword evidence="3 6" id="KW-0812">Transmembrane</keyword>
<evidence type="ECO:0000256" key="6">
    <source>
        <dbReference type="SAM" id="Phobius"/>
    </source>
</evidence>
<dbReference type="PANTHER" id="PTHR36506">
    <property type="entry name" value="PREFLAGELLIN PEPTIDASE"/>
    <property type="match status" value="1"/>
</dbReference>
<reference evidence="8" key="1">
    <citation type="submission" date="2018-06" db="EMBL/GenBank/DDBJ databases">
        <authorList>
            <person name="Zhirakovskaya E."/>
        </authorList>
    </citation>
    <scope>NUCLEOTIDE SEQUENCE</scope>
</reference>
<dbReference type="InterPro" id="IPR000045">
    <property type="entry name" value="Prepilin_IV_endopep_pep"/>
</dbReference>
<feature type="transmembrane region" description="Helical" evidence="6">
    <location>
        <begin position="33"/>
        <end position="51"/>
    </location>
</feature>
<keyword evidence="4 6" id="KW-1133">Transmembrane helix</keyword>
<feature type="transmembrane region" description="Helical" evidence="6">
    <location>
        <begin position="63"/>
        <end position="82"/>
    </location>
</feature>